<reference evidence="4" key="1">
    <citation type="submission" date="2020-11" db="EMBL/GenBank/DDBJ databases">
        <authorList>
            <consortium name="DOE Joint Genome Institute"/>
            <person name="Ahrendt S."/>
            <person name="Riley R."/>
            <person name="Andreopoulos W."/>
            <person name="LaButti K."/>
            <person name="Pangilinan J."/>
            <person name="Ruiz-duenas F.J."/>
            <person name="Barrasa J.M."/>
            <person name="Sanchez-Garcia M."/>
            <person name="Camarero S."/>
            <person name="Miyauchi S."/>
            <person name="Serrano A."/>
            <person name="Linde D."/>
            <person name="Babiker R."/>
            <person name="Drula E."/>
            <person name="Ayuso-Fernandez I."/>
            <person name="Pacheco R."/>
            <person name="Padilla G."/>
            <person name="Ferreira P."/>
            <person name="Barriuso J."/>
            <person name="Kellner H."/>
            <person name="Castanera R."/>
            <person name="Alfaro M."/>
            <person name="Ramirez L."/>
            <person name="Pisabarro A.G."/>
            <person name="Kuo A."/>
            <person name="Tritt A."/>
            <person name="Lipzen A."/>
            <person name="He G."/>
            <person name="Yan M."/>
            <person name="Ng V."/>
            <person name="Cullen D."/>
            <person name="Martin F."/>
            <person name="Rosso M.-N."/>
            <person name="Henrissat B."/>
            <person name="Hibbett D."/>
            <person name="Martinez A.T."/>
            <person name="Grigoriev I.V."/>
        </authorList>
    </citation>
    <scope>NUCLEOTIDE SEQUENCE</scope>
    <source>
        <strain evidence="4">AH 44721</strain>
    </source>
</reference>
<dbReference type="AlphaFoldDB" id="A0A9P5NW13"/>
<dbReference type="PANTHER" id="PTHR31836">
    <property type="match status" value="1"/>
</dbReference>
<dbReference type="OrthoDB" id="623670at2759"/>
<name>A0A9P5NW13_GYMJU</name>
<keyword evidence="1 3" id="KW-0732">Signal</keyword>
<evidence type="ECO:0000256" key="1">
    <source>
        <dbReference type="ARBA" id="ARBA00022729"/>
    </source>
</evidence>
<feature type="compositionally biased region" description="Low complexity" evidence="2">
    <location>
        <begin position="284"/>
        <end position="299"/>
    </location>
</feature>
<proteinExistence type="predicted"/>
<evidence type="ECO:0000313" key="4">
    <source>
        <dbReference type="EMBL" id="KAF8911085.1"/>
    </source>
</evidence>
<dbReference type="Proteomes" id="UP000724874">
    <property type="component" value="Unassembled WGS sequence"/>
</dbReference>
<dbReference type="EMBL" id="JADNYJ010000005">
    <property type="protein sequence ID" value="KAF8911085.1"/>
    <property type="molecule type" value="Genomic_DNA"/>
</dbReference>
<dbReference type="CDD" id="cd22191">
    <property type="entry name" value="DPBB_RlpA_EXP_N-like"/>
    <property type="match status" value="1"/>
</dbReference>
<feature type="compositionally biased region" description="Polar residues" evidence="2">
    <location>
        <begin position="300"/>
        <end position="309"/>
    </location>
</feature>
<organism evidence="4 5">
    <name type="scientific">Gymnopilus junonius</name>
    <name type="common">Spectacular rustgill mushroom</name>
    <name type="synonym">Gymnopilus spectabilis subsp. junonius</name>
    <dbReference type="NCBI Taxonomy" id="109634"/>
    <lineage>
        <taxon>Eukaryota</taxon>
        <taxon>Fungi</taxon>
        <taxon>Dikarya</taxon>
        <taxon>Basidiomycota</taxon>
        <taxon>Agaricomycotina</taxon>
        <taxon>Agaricomycetes</taxon>
        <taxon>Agaricomycetidae</taxon>
        <taxon>Agaricales</taxon>
        <taxon>Agaricineae</taxon>
        <taxon>Hymenogastraceae</taxon>
        <taxon>Gymnopilus</taxon>
    </lineage>
</organism>
<evidence type="ECO:0000256" key="2">
    <source>
        <dbReference type="SAM" id="MobiDB-lite"/>
    </source>
</evidence>
<feature type="chain" id="PRO_5040112237" description="RlpA-like double-psi beta-barrel-protein domain-containing protein-containing protein" evidence="3">
    <location>
        <begin position="24"/>
        <end position="349"/>
    </location>
</feature>
<dbReference type="InterPro" id="IPR036908">
    <property type="entry name" value="RlpA-like_sf"/>
</dbReference>
<feature type="region of interest" description="Disordered" evidence="2">
    <location>
        <begin position="186"/>
        <end position="256"/>
    </location>
</feature>
<evidence type="ECO:0008006" key="6">
    <source>
        <dbReference type="Google" id="ProtNLM"/>
    </source>
</evidence>
<feature type="region of interest" description="Disordered" evidence="2">
    <location>
        <begin position="277"/>
        <end position="309"/>
    </location>
</feature>
<feature type="compositionally biased region" description="Polar residues" evidence="2">
    <location>
        <begin position="199"/>
        <end position="211"/>
    </location>
</feature>
<feature type="compositionally biased region" description="Low complexity" evidence="2">
    <location>
        <begin position="244"/>
        <end position="253"/>
    </location>
</feature>
<evidence type="ECO:0000313" key="5">
    <source>
        <dbReference type="Proteomes" id="UP000724874"/>
    </source>
</evidence>
<dbReference type="Gene3D" id="2.40.40.10">
    <property type="entry name" value="RlpA-like domain"/>
    <property type="match status" value="1"/>
</dbReference>
<feature type="compositionally biased region" description="Polar residues" evidence="2">
    <location>
        <begin position="219"/>
        <end position="237"/>
    </location>
</feature>
<dbReference type="InterPro" id="IPR051477">
    <property type="entry name" value="Expansin_CellWall"/>
</dbReference>
<gene>
    <name evidence="4" type="ORF">CPB84DRAFT_1842339</name>
</gene>
<accession>A0A9P5NW13</accession>
<sequence>MLKALSTLVSFALLFSTVTPSLASSFHSRPRAVHYALAKRAVTDMQLYKRFSNTRWTFYDVGLGACGAMSAPSDWIVALNSIQFGPGYPGQHCFKNIVMSYNGKTATATIVDSCPGCPYGGLDLSRGLFSYFADQDTGVISGEWSFADVATPQAPPDPTPPNTMDPIVTSAFHAADAIFTKTAKTKKKKTKIHTRTGTGNHTHSDIISTPWQVAAATVAPTSKKTQVHPTASSSTSRPALITPSATSSSTTATNGALVAPSSSRYTSVHYKTEAFTGFPPSNPTAATRNTSATSSTKSTGENYSGNTTAAFGGADPTAEIESNIQAISALLLRLGELIAAGAFLGRHDK</sequence>
<evidence type="ECO:0000256" key="3">
    <source>
        <dbReference type="SAM" id="SignalP"/>
    </source>
</evidence>
<dbReference type="SUPFAM" id="SSF50685">
    <property type="entry name" value="Barwin-like endoglucanases"/>
    <property type="match status" value="1"/>
</dbReference>
<feature type="signal peptide" evidence="3">
    <location>
        <begin position="1"/>
        <end position="23"/>
    </location>
</feature>
<comment type="caution">
    <text evidence="4">The sequence shown here is derived from an EMBL/GenBank/DDBJ whole genome shotgun (WGS) entry which is preliminary data.</text>
</comment>
<keyword evidence="5" id="KW-1185">Reference proteome</keyword>
<protein>
    <recommendedName>
        <fullName evidence="6">RlpA-like double-psi beta-barrel-protein domain-containing protein-containing protein</fullName>
    </recommendedName>
</protein>
<dbReference type="PANTHER" id="PTHR31836:SF28">
    <property type="entry name" value="SRCR DOMAIN-CONTAINING PROTEIN-RELATED"/>
    <property type="match status" value="1"/>
</dbReference>